<proteinExistence type="predicted"/>
<accession>A0A919U6N8</accession>
<evidence type="ECO:0000313" key="1">
    <source>
        <dbReference type="EMBL" id="GIG36222.1"/>
    </source>
</evidence>
<name>A0A919U6N8_9CELL</name>
<reference evidence="1" key="1">
    <citation type="submission" date="2021-01" db="EMBL/GenBank/DDBJ databases">
        <title>Whole genome shotgun sequence of Cellulomonas pakistanensis NBRC 110800.</title>
        <authorList>
            <person name="Komaki H."/>
            <person name="Tamura T."/>
        </authorList>
    </citation>
    <scope>NUCLEOTIDE SEQUENCE</scope>
    <source>
        <strain evidence="1">NBRC 110800</strain>
    </source>
</reference>
<protein>
    <submittedName>
        <fullName evidence="1">Uncharacterized protein</fullName>
    </submittedName>
</protein>
<comment type="caution">
    <text evidence="1">The sequence shown here is derived from an EMBL/GenBank/DDBJ whole genome shotgun (WGS) entry which is preliminary data.</text>
</comment>
<dbReference type="Proteomes" id="UP000642125">
    <property type="component" value="Unassembled WGS sequence"/>
</dbReference>
<dbReference type="EMBL" id="BONO01000010">
    <property type="protein sequence ID" value="GIG36222.1"/>
    <property type="molecule type" value="Genomic_DNA"/>
</dbReference>
<organism evidence="1 2">
    <name type="scientific">Cellulomonas pakistanensis</name>
    <dbReference type="NCBI Taxonomy" id="992287"/>
    <lineage>
        <taxon>Bacteria</taxon>
        <taxon>Bacillati</taxon>
        <taxon>Actinomycetota</taxon>
        <taxon>Actinomycetes</taxon>
        <taxon>Micrococcales</taxon>
        <taxon>Cellulomonadaceae</taxon>
        <taxon>Cellulomonas</taxon>
    </lineage>
</organism>
<evidence type="ECO:0000313" key="2">
    <source>
        <dbReference type="Proteomes" id="UP000642125"/>
    </source>
</evidence>
<gene>
    <name evidence="1" type="ORF">Cpa01nite_16030</name>
</gene>
<keyword evidence="2" id="KW-1185">Reference proteome</keyword>
<sequence>MPKTANGDVTTGQNHLLRTSDFTTLRSCGQPPGTGRRRHGETITEVYQVYAAGDGGAFGREHTVSHPRCDAIHVAKPTGPEVIAESEAHAS</sequence>
<dbReference type="AlphaFoldDB" id="A0A919U6N8"/>